<name>A0A836CB15_9STRA</name>
<protein>
    <submittedName>
        <fullName evidence="10">Uncharacterized protein</fullName>
    </submittedName>
</protein>
<feature type="transmembrane region" description="Helical" evidence="9">
    <location>
        <begin position="194"/>
        <end position="215"/>
    </location>
</feature>
<dbReference type="AlphaFoldDB" id="A0A836CB15"/>
<evidence type="ECO:0000256" key="9">
    <source>
        <dbReference type="SAM" id="Phobius"/>
    </source>
</evidence>
<gene>
    <name evidence="10" type="ORF">JKP88DRAFT_224950</name>
</gene>
<feature type="transmembrane region" description="Helical" evidence="9">
    <location>
        <begin position="109"/>
        <end position="128"/>
    </location>
</feature>
<comment type="caution">
    <text evidence="10">The sequence shown here is derived from an EMBL/GenBank/DDBJ whole genome shotgun (WGS) entry which is preliminary data.</text>
</comment>
<evidence type="ECO:0000256" key="7">
    <source>
        <dbReference type="ARBA" id="ARBA00022989"/>
    </source>
</evidence>
<keyword evidence="5" id="KW-0732">Signal</keyword>
<sequence>MVADVDLNRKVFQGYELQSVPQVAHFAPEAAPGAGAGWPQADMMPVTKLFTAEDIAQFVGDKTGFRYTIYRSQFAARMALLALLLFLVGALRTAITNVALVLRVVRSPTLWLVVSLLVYTFSISGAIFDIIRSPPPFVISAQTRKPVYFSPQPNSQYVVEGFIVGILNLTTAFCGMVVVAIAPRIKARALRQTVTLAAAALFGLLFALSVTIYTWKNRWYMAR</sequence>
<dbReference type="GO" id="GO:0018279">
    <property type="term" value="P:protein N-linked glycosylation via asparagine"/>
    <property type="evidence" value="ECO:0007669"/>
    <property type="project" value="TreeGrafter"/>
</dbReference>
<keyword evidence="11" id="KW-1185">Reference proteome</keyword>
<evidence type="ECO:0000313" key="11">
    <source>
        <dbReference type="Proteomes" id="UP000664859"/>
    </source>
</evidence>
<dbReference type="Pfam" id="PF04756">
    <property type="entry name" value="OST3_OST6"/>
    <property type="match status" value="1"/>
</dbReference>
<dbReference type="EMBL" id="JAFCMP010000511">
    <property type="protein sequence ID" value="KAG5178902.1"/>
    <property type="molecule type" value="Genomic_DNA"/>
</dbReference>
<evidence type="ECO:0000256" key="4">
    <source>
        <dbReference type="ARBA" id="ARBA00022692"/>
    </source>
</evidence>
<keyword evidence="4 9" id="KW-0812">Transmembrane</keyword>
<evidence type="ECO:0000256" key="6">
    <source>
        <dbReference type="ARBA" id="ARBA00022824"/>
    </source>
</evidence>
<dbReference type="Proteomes" id="UP000664859">
    <property type="component" value="Unassembled WGS sequence"/>
</dbReference>
<dbReference type="OrthoDB" id="67566at2759"/>
<reference evidence="10" key="1">
    <citation type="submission" date="2021-02" db="EMBL/GenBank/DDBJ databases">
        <title>First Annotated Genome of the Yellow-green Alga Tribonema minus.</title>
        <authorList>
            <person name="Mahan K.M."/>
        </authorList>
    </citation>
    <scope>NUCLEOTIDE SEQUENCE</scope>
    <source>
        <strain evidence="10">UTEX B ZZ1240</strain>
    </source>
</reference>
<evidence type="ECO:0000256" key="8">
    <source>
        <dbReference type="ARBA" id="ARBA00023136"/>
    </source>
</evidence>
<feature type="transmembrane region" description="Helical" evidence="9">
    <location>
        <begin position="78"/>
        <end position="102"/>
    </location>
</feature>
<proteinExistence type="inferred from homology"/>
<evidence type="ECO:0000256" key="2">
    <source>
        <dbReference type="ARBA" id="ARBA00004477"/>
    </source>
</evidence>
<comment type="subcellular location">
    <subcellularLocation>
        <location evidence="2">Endoplasmic reticulum membrane</location>
        <topology evidence="2">Multi-pass membrane protein</topology>
    </subcellularLocation>
</comment>
<accession>A0A836CB15</accession>
<organism evidence="10 11">
    <name type="scientific">Tribonema minus</name>
    <dbReference type="NCBI Taxonomy" id="303371"/>
    <lineage>
        <taxon>Eukaryota</taxon>
        <taxon>Sar</taxon>
        <taxon>Stramenopiles</taxon>
        <taxon>Ochrophyta</taxon>
        <taxon>PX clade</taxon>
        <taxon>Xanthophyceae</taxon>
        <taxon>Tribonematales</taxon>
        <taxon>Tribonemataceae</taxon>
        <taxon>Tribonema</taxon>
    </lineage>
</organism>
<keyword evidence="6" id="KW-0256">Endoplasmic reticulum</keyword>
<feature type="transmembrane region" description="Helical" evidence="9">
    <location>
        <begin position="162"/>
        <end position="182"/>
    </location>
</feature>
<comment type="function">
    <text evidence="1">Subunit of the oligosaccharyl transferase (OST) complex that catalyzes the initial transfer of a defined glycan (Glc(3)Man(9)GlcNAc(2) in eukaryotes) from the lipid carrier dolichol-pyrophosphate to an asparagine residue within an Asn-X-Ser/Thr consensus motif in nascent polypeptide chains, the first step in protein N-glycosylation. N-glycosylation occurs cotranslationally and the complex associates with the Sec61 complex at the channel-forming translocon complex that mediates protein translocation across the endoplasmic reticulum (ER). All subunits are required for a maximal enzyme activity.</text>
</comment>
<dbReference type="InterPro" id="IPR021149">
    <property type="entry name" value="OligosaccharylTrfase_OST3/OST6"/>
</dbReference>
<dbReference type="GO" id="GO:0008250">
    <property type="term" value="C:oligosaccharyltransferase complex"/>
    <property type="evidence" value="ECO:0007669"/>
    <property type="project" value="TreeGrafter"/>
</dbReference>
<evidence type="ECO:0000313" key="10">
    <source>
        <dbReference type="EMBL" id="KAG5178902.1"/>
    </source>
</evidence>
<dbReference type="PANTHER" id="PTHR12692">
    <property type="entry name" value="DOLICHYL-DIPHOSPHOOLIGOSACCHARIDE--PROTEIN GLYCOSYLTRANSFERASE-RELATED"/>
    <property type="match status" value="1"/>
</dbReference>
<evidence type="ECO:0000256" key="5">
    <source>
        <dbReference type="ARBA" id="ARBA00022729"/>
    </source>
</evidence>
<evidence type="ECO:0000256" key="3">
    <source>
        <dbReference type="ARBA" id="ARBA00009561"/>
    </source>
</evidence>
<dbReference type="PANTHER" id="PTHR12692:SF0">
    <property type="entry name" value="GH11935P"/>
    <property type="match status" value="1"/>
</dbReference>
<evidence type="ECO:0000256" key="1">
    <source>
        <dbReference type="ARBA" id="ARBA00002791"/>
    </source>
</evidence>
<keyword evidence="8 9" id="KW-0472">Membrane</keyword>
<keyword evidence="7 9" id="KW-1133">Transmembrane helix</keyword>
<comment type="similarity">
    <text evidence="3">Belongs to the OST3/OST6 family.</text>
</comment>